<dbReference type="AlphaFoldDB" id="W6RVS2"/>
<dbReference type="STRING" id="1216932.CM240_0544"/>
<keyword evidence="1" id="KW-1133">Transmembrane helix</keyword>
<dbReference type="Pfam" id="PF07963">
    <property type="entry name" value="N_methyl"/>
    <property type="match status" value="1"/>
</dbReference>
<evidence type="ECO:0000313" key="3">
    <source>
        <dbReference type="Proteomes" id="UP000019426"/>
    </source>
</evidence>
<sequence>MKKKVKGMTLIEVLISISIFTIILSVIYLFSFSSNRILSDADVKEQLQSEGHKIEDKITTLGMETTNIIDINDFHNNSLMSLKEGDVKAIKFNIATIDSSDAIVHKEVIFKYDEGNKSIYYGESTDPDIMTSNTISGLTLLSSNVDSFQVKSTEVDKTVTTVTGTLPVVKDLKDTKSIEIILTLSKKKGYSNITREISTIIEFRN</sequence>
<dbReference type="Proteomes" id="UP000019426">
    <property type="component" value="Chromosome M2/40_rep1"/>
</dbReference>
<proteinExistence type="predicted"/>
<evidence type="ECO:0000313" key="2">
    <source>
        <dbReference type="EMBL" id="CDM67709.1"/>
    </source>
</evidence>
<dbReference type="PATRIC" id="fig|1216932.3.peg.528"/>
<reference evidence="2 3" key="1">
    <citation type="submission" date="2013-11" db="EMBL/GenBank/DDBJ databases">
        <title>Complete genome sequence of Clostridum sp. M2/40.</title>
        <authorList>
            <person name="Wibberg D."/>
            <person name="Puehler A."/>
            <person name="Schlueter A."/>
        </authorList>
    </citation>
    <scope>NUCLEOTIDE SEQUENCE [LARGE SCALE GENOMIC DNA]</scope>
    <source>
        <strain evidence="3">M2/40</strain>
    </source>
</reference>
<keyword evidence="3" id="KW-1185">Reference proteome</keyword>
<accession>W6RVS2</accession>
<dbReference type="NCBIfam" id="TIGR02532">
    <property type="entry name" value="IV_pilin_GFxxxE"/>
    <property type="match status" value="1"/>
</dbReference>
<keyword evidence="1" id="KW-0812">Transmembrane</keyword>
<dbReference type="EMBL" id="HG917868">
    <property type="protein sequence ID" value="CDM67709.1"/>
    <property type="molecule type" value="Genomic_DNA"/>
</dbReference>
<evidence type="ECO:0000256" key="1">
    <source>
        <dbReference type="SAM" id="Phobius"/>
    </source>
</evidence>
<dbReference type="KEGG" id="clt:CM240_0544"/>
<dbReference type="RefSeq" id="WP_044036210.1">
    <property type="nucleotide sequence ID" value="NZ_HG917868.1"/>
</dbReference>
<keyword evidence="1" id="KW-0472">Membrane</keyword>
<protein>
    <recommendedName>
        <fullName evidence="4">Prepilin-type N-terminal cleavage/methylation domain-containing protein</fullName>
    </recommendedName>
</protein>
<organism evidence="2 3">
    <name type="scientific">Clostridium bornimense</name>
    <dbReference type="NCBI Taxonomy" id="1216932"/>
    <lineage>
        <taxon>Bacteria</taxon>
        <taxon>Bacillati</taxon>
        <taxon>Bacillota</taxon>
        <taxon>Clostridia</taxon>
        <taxon>Eubacteriales</taxon>
        <taxon>Clostridiaceae</taxon>
        <taxon>Clostridium</taxon>
    </lineage>
</organism>
<dbReference type="OrthoDB" id="1913401at2"/>
<evidence type="ECO:0008006" key="4">
    <source>
        <dbReference type="Google" id="ProtNLM"/>
    </source>
</evidence>
<dbReference type="PROSITE" id="PS00409">
    <property type="entry name" value="PROKAR_NTER_METHYL"/>
    <property type="match status" value="1"/>
</dbReference>
<gene>
    <name evidence="2" type="ORF">CM240_0544</name>
</gene>
<name>W6RVS2_9CLOT</name>
<dbReference type="InterPro" id="IPR012902">
    <property type="entry name" value="N_methyl_site"/>
</dbReference>
<dbReference type="HOGENOM" id="CLU_1335590_0_0_9"/>
<feature type="transmembrane region" description="Helical" evidence="1">
    <location>
        <begin position="7"/>
        <end position="30"/>
    </location>
</feature>